<sequence length="295" mass="33028">MRPCLLAMLCACIFLSSAKAHDPRTEIPFQVMESGHILVKATVSGVEGNFIFDTGAGITVFTKAFFDKLKNTQREDGGYTGFRATGERLDIDLYRVRDVSFGPMKKAEAEVSFLDANLGGIDGIIAVKLLEDQPFTIDFTQNVLRFENKQTLASIRKSAKVVPLQLEQSRNHSLTLFAYFQVNDSLRLQCSLDSGAGKDVFRLNAKYLGRLHVDVSDTTQVRKIERKSEFNENFKSSIYITQLRNLSVDGEPSIQTGPFRVQLVEGLIYDGIMWISWLGRKITFDLGAPALLVRN</sequence>
<dbReference type="EMBL" id="CP150096">
    <property type="protein sequence ID" value="WZN44523.1"/>
    <property type="molecule type" value="Genomic_DNA"/>
</dbReference>
<dbReference type="Proteomes" id="UP001449657">
    <property type="component" value="Chromosome"/>
</dbReference>
<accession>A0ABZ2YYU6</accession>
<protein>
    <submittedName>
        <fullName evidence="2">Retropepsin-like aspartic protease</fullName>
        <ecNumber evidence="2">3.4.23.-</ecNumber>
    </submittedName>
</protein>
<name>A0ABZ2YYU6_9BACT</name>
<evidence type="ECO:0000313" key="3">
    <source>
        <dbReference type="Proteomes" id="UP001449657"/>
    </source>
</evidence>
<keyword evidence="3" id="KW-1185">Reference proteome</keyword>
<organism evidence="2 3">
    <name type="scientific">Chitinophaga caseinilytica</name>
    <dbReference type="NCBI Taxonomy" id="2267521"/>
    <lineage>
        <taxon>Bacteria</taxon>
        <taxon>Pseudomonadati</taxon>
        <taxon>Bacteroidota</taxon>
        <taxon>Chitinophagia</taxon>
        <taxon>Chitinophagales</taxon>
        <taxon>Chitinophagaceae</taxon>
        <taxon>Chitinophaga</taxon>
    </lineage>
</organism>
<dbReference type="GO" id="GO:0016787">
    <property type="term" value="F:hydrolase activity"/>
    <property type="evidence" value="ECO:0007669"/>
    <property type="project" value="UniProtKB-KW"/>
</dbReference>
<dbReference type="EC" id="3.4.23.-" evidence="2"/>
<dbReference type="InterPro" id="IPR021109">
    <property type="entry name" value="Peptidase_aspartic_dom_sf"/>
</dbReference>
<gene>
    <name evidence="2" type="ORF">WJU22_16635</name>
</gene>
<reference evidence="2 3" key="1">
    <citation type="submission" date="2024-03" db="EMBL/GenBank/DDBJ databases">
        <title>Chitinophaga caseinilytica sp. nov., a casein hydrolysing bacterium isolated from forest soil.</title>
        <authorList>
            <person name="Lee D.S."/>
            <person name="Han D.M."/>
            <person name="Baek J.H."/>
            <person name="Choi D.G."/>
            <person name="Jeon J.H."/>
            <person name="Jeon C.O."/>
        </authorList>
    </citation>
    <scope>NUCLEOTIDE SEQUENCE [LARGE SCALE GENOMIC DNA]</scope>
    <source>
        <strain evidence="2 3">KACC 19118</strain>
    </source>
</reference>
<keyword evidence="1" id="KW-0732">Signal</keyword>
<proteinExistence type="predicted"/>
<dbReference type="Gene3D" id="2.40.70.10">
    <property type="entry name" value="Acid Proteases"/>
    <property type="match status" value="1"/>
</dbReference>
<dbReference type="InterPro" id="IPR034122">
    <property type="entry name" value="Retropepsin-like_bacterial"/>
</dbReference>
<feature type="signal peptide" evidence="1">
    <location>
        <begin position="1"/>
        <end position="20"/>
    </location>
</feature>
<dbReference type="Pfam" id="PF13650">
    <property type="entry name" value="Asp_protease_2"/>
    <property type="match status" value="1"/>
</dbReference>
<keyword evidence="2" id="KW-0378">Hydrolase</keyword>
<dbReference type="SUPFAM" id="SSF50630">
    <property type="entry name" value="Acid proteases"/>
    <property type="match status" value="1"/>
</dbReference>
<dbReference type="CDD" id="cd05483">
    <property type="entry name" value="retropepsin_like_bacteria"/>
    <property type="match status" value="1"/>
</dbReference>
<dbReference type="RefSeq" id="WP_341839303.1">
    <property type="nucleotide sequence ID" value="NZ_CP149792.1"/>
</dbReference>
<feature type="chain" id="PRO_5046449749" evidence="1">
    <location>
        <begin position="21"/>
        <end position="295"/>
    </location>
</feature>
<evidence type="ECO:0000256" key="1">
    <source>
        <dbReference type="SAM" id="SignalP"/>
    </source>
</evidence>
<evidence type="ECO:0000313" key="2">
    <source>
        <dbReference type="EMBL" id="WZN44523.1"/>
    </source>
</evidence>